<dbReference type="AlphaFoldDB" id="J4KT17"/>
<evidence type="ECO:0000259" key="1">
    <source>
        <dbReference type="Pfam" id="PF01575"/>
    </source>
</evidence>
<sequence length="153" mass="16961">MLHVIKSNEIDTIIGKELGKSDWVLVDQDRIDKFADATMDHQFIHVDPEQANPIFGSTIAHGFLSLSLTAGIPFQQEIGLVIDGTKMGLNYGLDKVRFLSPVPVNSEVRLSMKCIDITEKNPGQFLSKLEVTMEIKGVEKPAFVAETLSMFVL</sequence>
<feature type="domain" description="MaoC-like" evidence="1">
    <location>
        <begin position="12"/>
        <end position="120"/>
    </location>
</feature>
<dbReference type="Proteomes" id="UP000010116">
    <property type="component" value="Unassembled WGS sequence"/>
</dbReference>
<protein>
    <submittedName>
        <fullName evidence="2">Nodulation protein N</fullName>
    </submittedName>
</protein>
<dbReference type="HOGENOM" id="CLU_108911_0_0_6"/>
<dbReference type="PANTHER" id="PTHR42993">
    <property type="entry name" value="MAOC-LIKE DEHYDRATASE DOMAIN-CONTAINING PROTEIN"/>
    <property type="match status" value="1"/>
</dbReference>
<dbReference type="Gene3D" id="3.10.129.10">
    <property type="entry name" value="Hotdog Thioesterase"/>
    <property type="match status" value="1"/>
</dbReference>
<dbReference type="InterPro" id="IPR039375">
    <property type="entry name" value="NodN-like"/>
</dbReference>
<dbReference type="EMBL" id="JH611165">
    <property type="protein sequence ID" value="EJP73674.1"/>
    <property type="molecule type" value="Genomic_DNA"/>
</dbReference>
<evidence type="ECO:0000313" key="2">
    <source>
        <dbReference type="EMBL" id="EJP73674.1"/>
    </source>
</evidence>
<organism evidence="2 3">
    <name type="scientific">SAR86 cluster bacterium SAR86B</name>
    <dbReference type="NCBI Taxonomy" id="1123867"/>
    <lineage>
        <taxon>Bacteria</taxon>
        <taxon>Pseudomonadati</taxon>
        <taxon>Pseudomonadota</taxon>
        <taxon>Gammaproteobacteria</taxon>
        <taxon>SAR86 cluster</taxon>
    </lineage>
</organism>
<gene>
    <name evidence="2" type="ORF">NT02SARS_0293</name>
</gene>
<dbReference type="PANTHER" id="PTHR42993:SF1">
    <property type="entry name" value="MAOC-LIKE DEHYDRATASE DOMAIN-CONTAINING PROTEIN"/>
    <property type="match status" value="1"/>
</dbReference>
<dbReference type="InterPro" id="IPR002539">
    <property type="entry name" value="MaoC-like_dom"/>
</dbReference>
<reference evidence="2 3" key="1">
    <citation type="journal article" date="2012" name="ISME J.">
        <title>Genomic insights to SAR86, an abundant and uncultivated marine bacterial lineage.</title>
        <authorList>
            <person name="Dupont C.L."/>
            <person name="Rusch D.B."/>
            <person name="Yooseph S."/>
            <person name="Lombardo M.J."/>
            <person name="Richter R.A."/>
            <person name="Valas R."/>
            <person name="Novotny M."/>
            <person name="Yee-Greenbaum J."/>
            <person name="Selengut J.D."/>
            <person name="Haft D.H."/>
            <person name="Halpern A.L."/>
            <person name="Lasken R.S."/>
            <person name="Nealson K."/>
            <person name="Friedman R."/>
            <person name="Venter J.C."/>
        </authorList>
    </citation>
    <scope>NUCLEOTIDE SEQUENCE [LARGE SCALE GENOMIC DNA]</scope>
</reference>
<accession>J4KT17</accession>
<dbReference type="InterPro" id="IPR029069">
    <property type="entry name" value="HotDog_dom_sf"/>
</dbReference>
<evidence type="ECO:0000313" key="3">
    <source>
        <dbReference type="Proteomes" id="UP000010116"/>
    </source>
</evidence>
<name>J4KT17_9GAMM</name>
<dbReference type="CDD" id="cd03450">
    <property type="entry name" value="NodN"/>
    <property type="match status" value="1"/>
</dbReference>
<dbReference type="Pfam" id="PF01575">
    <property type="entry name" value="MaoC_dehydratas"/>
    <property type="match status" value="1"/>
</dbReference>
<dbReference type="SUPFAM" id="SSF54637">
    <property type="entry name" value="Thioesterase/thiol ester dehydrase-isomerase"/>
    <property type="match status" value="1"/>
</dbReference>
<proteinExistence type="predicted"/>